<feature type="domain" description="Glucosyltransferase 3-like C-terminal" evidence="1">
    <location>
        <begin position="2"/>
        <end position="67"/>
    </location>
</feature>
<dbReference type="eggNOG" id="COG0438">
    <property type="taxonomic scope" value="Bacteria"/>
</dbReference>
<evidence type="ECO:0000313" key="2">
    <source>
        <dbReference type="EMBL" id="EEX68127.1"/>
    </source>
</evidence>
<evidence type="ECO:0000313" key="3">
    <source>
        <dbReference type="Proteomes" id="UP000003671"/>
    </source>
</evidence>
<keyword evidence="3" id="KW-1185">Reference proteome</keyword>
<dbReference type="InterPro" id="IPR058592">
    <property type="entry name" value="Gtf3_C"/>
</dbReference>
<dbReference type="Gene3D" id="3.40.50.2000">
    <property type="entry name" value="Glycogen Phosphorylase B"/>
    <property type="match status" value="1"/>
</dbReference>
<protein>
    <recommendedName>
        <fullName evidence="1">Glucosyltransferase 3-like C-terminal domain-containing protein</fullName>
    </recommendedName>
</protein>
<gene>
    <name evidence="2" type="ORF">MITSMUL_05129</name>
</gene>
<reference evidence="2" key="1">
    <citation type="submission" date="2009-09" db="EMBL/GenBank/DDBJ databases">
        <authorList>
            <person name="Weinstock G."/>
            <person name="Sodergren E."/>
            <person name="Clifton S."/>
            <person name="Fulton L."/>
            <person name="Fulton B."/>
            <person name="Courtney L."/>
            <person name="Fronick C."/>
            <person name="Harrison M."/>
            <person name="Strong C."/>
            <person name="Farmer C."/>
            <person name="Delahaunty K."/>
            <person name="Markovic C."/>
            <person name="Hall O."/>
            <person name="Minx P."/>
            <person name="Tomlinson C."/>
            <person name="Mitreva M."/>
            <person name="Nelson J."/>
            <person name="Hou S."/>
            <person name="Wollam A."/>
            <person name="Pepin K.H."/>
            <person name="Johnson M."/>
            <person name="Bhonagiri V."/>
            <person name="Nash W.E."/>
            <person name="Warren W."/>
            <person name="Chinwalla A."/>
            <person name="Mardis E.R."/>
            <person name="Wilson R.K."/>
        </authorList>
    </citation>
    <scope>NUCLEOTIDE SEQUENCE [LARGE SCALE GENOMIC DNA]</scope>
    <source>
        <strain evidence="2">DSM 20544</strain>
    </source>
</reference>
<accession>C9KPH2</accession>
<dbReference type="Pfam" id="PF26337">
    <property type="entry name" value="Gtf3_C"/>
    <property type="match status" value="1"/>
</dbReference>
<dbReference type="Proteomes" id="UP000003671">
    <property type="component" value="Unassembled WGS sequence"/>
</dbReference>
<proteinExistence type="predicted"/>
<name>C9KPH2_9FIRM</name>
<dbReference type="EMBL" id="ABWK02000020">
    <property type="protein sequence ID" value="EEX68127.1"/>
    <property type="molecule type" value="Genomic_DNA"/>
</dbReference>
<evidence type="ECO:0000259" key="1">
    <source>
        <dbReference type="Pfam" id="PF26337"/>
    </source>
</evidence>
<dbReference type="HOGENOM" id="CLU_2735602_0_0_9"/>
<dbReference type="AlphaFoldDB" id="C9KPH2"/>
<comment type="caution">
    <text evidence="2">The sequence shown here is derived from an EMBL/GenBank/DDBJ whole genome shotgun (WGS) entry which is preliminary data.</text>
</comment>
<dbReference type="PATRIC" id="fig|500635.8.peg.1790"/>
<organism evidence="2 3">
    <name type="scientific">Mitsuokella multacida DSM 20544</name>
    <dbReference type="NCBI Taxonomy" id="500635"/>
    <lineage>
        <taxon>Bacteria</taxon>
        <taxon>Bacillati</taxon>
        <taxon>Bacillota</taxon>
        <taxon>Negativicutes</taxon>
        <taxon>Selenomonadales</taxon>
        <taxon>Selenomonadaceae</taxon>
        <taxon>Mitsuokella</taxon>
    </lineage>
</organism>
<dbReference type="STRING" id="500635.MITSMUL_05129"/>
<sequence length="71" mass="8152">MIVWSQAAIADFVKEQDIGFCVDKLSDINTVLDSMTEEDYARYLKNITALQEKVINGYFTKKAIRKAMDLM</sequence>